<reference evidence="4 5" key="1">
    <citation type="submission" date="2018-09" db="EMBL/GenBank/DDBJ databases">
        <authorList>
            <person name="Zhu H."/>
        </authorList>
    </citation>
    <scope>NUCLEOTIDE SEQUENCE [LARGE SCALE GENOMIC DNA]</scope>
    <source>
        <strain evidence="4 5">K1W22B-8</strain>
    </source>
</reference>
<evidence type="ECO:0000259" key="3">
    <source>
        <dbReference type="Pfam" id="PF03061"/>
    </source>
</evidence>
<proteinExistence type="predicted"/>
<dbReference type="OrthoDB" id="9805304at2"/>
<dbReference type="CDD" id="cd03443">
    <property type="entry name" value="PaaI_thioesterase"/>
    <property type="match status" value="1"/>
</dbReference>
<evidence type="ECO:0000313" key="5">
    <source>
        <dbReference type="Proteomes" id="UP000284605"/>
    </source>
</evidence>
<accession>A0A418WG00</accession>
<evidence type="ECO:0000313" key="4">
    <source>
        <dbReference type="EMBL" id="RJF88946.1"/>
    </source>
</evidence>
<dbReference type="Pfam" id="PF03061">
    <property type="entry name" value="4HBT"/>
    <property type="match status" value="1"/>
</dbReference>
<dbReference type="NCBIfam" id="TIGR00369">
    <property type="entry name" value="unchar_dom_1"/>
    <property type="match status" value="1"/>
</dbReference>
<dbReference type="AlphaFoldDB" id="A0A418WG00"/>
<keyword evidence="2" id="KW-0812">Transmembrane</keyword>
<dbReference type="InterPro" id="IPR006683">
    <property type="entry name" value="Thioestr_dom"/>
</dbReference>
<dbReference type="GO" id="GO:0016289">
    <property type="term" value="F:acyl-CoA hydrolase activity"/>
    <property type="evidence" value="ECO:0007669"/>
    <property type="project" value="UniProtKB-ARBA"/>
</dbReference>
<protein>
    <submittedName>
        <fullName evidence="4">PaaI family thioesterase</fullName>
    </submittedName>
</protein>
<name>A0A418WG00_9PROT</name>
<dbReference type="Gene3D" id="3.10.129.10">
    <property type="entry name" value="Hotdog Thioesterase"/>
    <property type="match status" value="1"/>
</dbReference>
<feature type="transmembrane region" description="Helical" evidence="2">
    <location>
        <begin position="68"/>
        <end position="89"/>
    </location>
</feature>
<keyword evidence="2" id="KW-0472">Membrane</keyword>
<sequence>MALPDKVAMSAAEVQAFIEQVFEQATHIRIEETAPGFSRCRLPFDTRHLRPGGTISGPSMFQLADCGLYAMILSTLGPIALAVTTNLNINFLRKPAPRDLIAECRALKFGRRLVIGEVSLFSADDPELVAHATGTYSIPPG</sequence>
<organism evidence="4 5">
    <name type="scientific">Oleomonas cavernae</name>
    <dbReference type="NCBI Taxonomy" id="2320859"/>
    <lineage>
        <taxon>Bacteria</taxon>
        <taxon>Pseudomonadati</taxon>
        <taxon>Pseudomonadota</taxon>
        <taxon>Alphaproteobacteria</taxon>
        <taxon>Acetobacterales</taxon>
        <taxon>Acetobacteraceae</taxon>
        <taxon>Oleomonas</taxon>
    </lineage>
</organism>
<keyword evidence="1" id="KW-0378">Hydrolase</keyword>
<dbReference type="EMBL" id="QYUK01000011">
    <property type="protein sequence ID" value="RJF88946.1"/>
    <property type="molecule type" value="Genomic_DNA"/>
</dbReference>
<dbReference type="InterPro" id="IPR003736">
    <property type="entry name" value="PAAI_dom"/>
</dbReference>
<gene>
    <name evidence="4" type="ORF">D3874_19825</name>
</gene>
<keyword evidence="2" id="KW-1133">Transmembrane helix</keyword>
<keyword evidence="5" id="KW-1185">Reference proteome</keyword>
<comment type="caution">
    <text evidence="4">The sequence shown here is derived from an EMBL/GenBank/DDBJ whole genome shotgun (WGS) entry which is preliminary data.</text>
</comment>
<evidence type="ECO:0000256" key="2">
    <source>
        <dbReference type="SAM" id="Phobius"/>
    </source>
</evidence>
<dbReference type="InterPro" id="IPR029069">
    <property type="entry name" value="HotDog_dom_sf"/>
</dbReference>
<evidence type="ECO:0000256" key="1">
    <source>
        <dbReference type="ARBA" id="ARBA00022801"/>
    </source>
</evidence>
<dbReference type="Proteomes" id="UP000284605">
    <property type="component" value="Unassembled WGS sequence"/>
</dbReference>
<dbReference type="SUPFAM" id="SSF54637">
    <property type="entry name" value="Thioesterase/thiol ester dehydrase-isomerase"/>
    <property type="match status" value="1"/>
</dbReference>
<dbReference type="RefSeq" id="WP_119779977.1">
    <property type="nucleotide sequence ID" value="NZ_QYUK01000011.1"/>
</dbReference>
<feature type="domain" description="Thioesterase" evidence="3">
    <location>
        <begin position="52"/>
        <end position="127"/>
    </location>
</feature>